<accession>A0ABV4UVX1</accession>
<dbReference type="EMBL" id="JBHDLJ010000048">
    <property type="protein sequence ID" value="MFB0836363.1"/>
    <property type="molecule type" value="Genomic_DNA"/>
</dbReference>
<reference evidence="1 2" key="1">
    <citation type="submission" date="2024-09" db="EMBL/GenBank/DDBJ databases">
        <authorList>
            <person name="Salinas-Garcia M.A."/>
            <person name="Prieme A."/>
        </authorList>
    </citation>
    <scope>NUCLEOTIDE SEQUENCE [LARGE SCALE GENOMIC DNA]</scope>
    <source>
        <strain evidence="1 2">DSM 21081</strain>
    </source>
</reference>
<sequence>DPDPDAAAVERIRALEVLKSAACAAQARIAAGFDASQRARQAAAGIPANRRGLGVGAQLGLARRESPHRGRVHLGLA</sequence>
<comment type="caution">
    <text evidence="1">The sequence shown here is derived from an EMBL/GenBank/DDBJ whole genome shotgun (WGS) entry which is preliminary data.</text>
</comment>
<keyword evidence="1" id="KW-0540">Nuclease</keyword>
<feature type="non-terminal residue" evidence="1">
    <location>
        <position position="1"/>
    </location>
</feature>
<dbReference type="GO" id="GO:0004519">
    <property type="term" value="F:endonuclease activity"/>
    <property type="evidence" value="ECO:0007669"/>
    <property type="project" value="UniProtKB-KW"/>
</dbReference>
<keyword evidence="1" id="KW-0255">Endonuclease</keyword>
<name>A0ABV4UVX1_9MICC</name>
<protein>
    <submittedName>
        <fullName evidence="1">HNH endonuclease</fullName>
    </submittedName>
</protein>
<gene>
    <name evidence="1" type="ORF">ACETWP_17375</name>
</gene>
<evidence type="ECO:0000313" key="2">
    <source>
        <dbReference type="Proteomes" id="UP001575652"/>
    </source>
</evidence>
<feature type="non-terminal residue" evidence="1">
    <location>
        <position position="77"/>
    </location>
</feature>
<organism evidence="1 2">
    <name type="scientific">Arthrobacter halodurans</name>
    <dbReference type="NCBI Taxonomy" id="516699"/>
    <lineage>
        <taxon>Bacteria</taxon>
        <taxon>Bacillati</taxon>
        <taxon>Actinomycetota</taxon>
        <taxon>Actinomycetes</taxon>
        <taxon>Micrococcales</taxon>
        <taxon>Micrococcaceae</taxon>
        <taxon>Arthrobacter</taxon>
    </lineage>
</organism>
<evidence type="ECO:0000313" key="1">
    <source>
        <dbReference type="EMBL" id="MFB0836363.1"/>
    </source>
</evidence>
<keyword evidence="1" id="KW-0378">Hydrolase</keyword>
<keyword evidence="2" id="KW-1185">Reference proteome</keyword>
<proteinExistence type="predicted"/>
<dbReference type="Proteomes" id="UP001575652">
    <property type="component" value="Unassembled WGS sequence"/>
</dbReference>